<keyword evidence="2 5" id="KW-0238">DNA-binding</keyword>
<evidence type="ECO:0000259" key="4">
    <source>
        <dbReference type="PROSITE" id="PS01124"/>
    </source>
</evidence>
<dbReference type="PROSITE" id="PS00041">
    <property type="entry name" value="HTH_ARAC_FAMILY_1"/>
    <property type="match status" value="1"/>
</dbReference>
<dbReference type="GO" id="GO:0003700">
    <property type="term" value="F:DNA-binding transcription factor activity"/>
    <property type="evidence" value="ECO:0007669"/>
    <property type="project" value="InterPro"/>
</dbReference>
<dbReference type="PANTHER" id="PTHR47893">
    <property type="entry name" value="REGULATORY PROTEIN PCHR"/>
    <property type="match status" value="1"/>
</dbReference>
<dbReference type="InterPro" id="IPR053142">
    <property type="entry name" value="PchR_regulatory_protein"/>
</dbReference>
<dbReference type="InterPro" id="IPR018060">
    <property type="entry name" value="HTH_AraC"/>
</dbReference>
<keyword evidence="1" id="KW-0805">Transcription regulation</keyword>
<dbReference type="EMBL" id="FOLE01000004">
    <property type="protein sequence ID" value="SFC27942.1"/>
    <property type="molecule type" value="Genomic_DNA"/>
</dbReference>
<dbReference type="Pfam" id="PF12833">
    <property type="entry name" value="HTH_18"/>
    <property type="match status" value="1"/>
</dbReference>
<dbReference type="PROSITE" id="PS01124">
    <property type="entry name" value="HTH_ARAC_FAMILY_2"/>
    <property type="match status" value="1"/>
</dbReference>
<evidence type="ECO:0000256" key="1">
    <source>
        <dbReference type="ARBA" id="ARBA00023015"/>
    </source>
</evidence>
<dbReference type="PANTHER" id="PTHR47893:SF1">
    <property type="entry name" value="REGULATORY PROTEIN PCHR"/>
    <property type="match status" value="1"/>
</dbReference>
<dbReference type="OrthoDB" id="1156172at2"/>
<gene>
    <name evidence="5" type="ORF">SAMN05421780_104109</name>
</gene>
<dbReference type="STRING" id="927664.SAMN05421780_104109"/>
<evidence type="ECO:0000256" key="2">
    <source>
        <dbReference type="ARBA" id="ARBA00023125"/>
    </source>
</evidence>
<feature type="domain" description="HTH araC/xylS-type" evidence="4">
    <location>
        <begin position="216"/>
        <end position="314"/>
    </location>
</feature>
<dbReference type="RefSeq" id="WP_091510638.1">
    <property type="nucleotide sequence ID" value="NZ_FOLE01000004.1"/>
</dbReference>
<dbReference type="Proteomes" id="UP000199514">
    <property type="component" value="Unassembled WGS sequence"/>
</dbReference>
<dbReference type="SUPFAM" id="SSF46689">
    <property type="entry name" value="Homeodomain-like"/>
    <property type="match status" value="2"/>
</dbReference>
<dbReference type="PRINTS" id="PR00032">
    <property type="entry name" value="HTHARAC"/>
</dbReference>
<dbReference type="InterPro" id="IPR018062">
    <property type="entry name" value="HTH_AraC-typ_CS"/>
</dbReference>
<keyword evidence="6" id="KW-1185">Reference proteome</keyword>
<keyword evidence="3" id="KW-0804">Transcription</keyword>
<name>A0A1I1HWI8_9BACT</name>
<dbReference type="SMART" id="SM00342">
    <property type="entry name" value="HTH_ARAC"/>
    <property type="match status" value="1"/>
</dbReference>
<sequence length="317" mass="36144">MKEKTISTPNILLALGQWLGAEVHRGRLEIPEKFGNGYCAGFVLNENIRLFIFNYHLHQDVTLKNVEDGFSAHRLLFKFQHIFPHADLPPNAQPSVLIATSTLQADAMIPVHSHTATINIEIDAAYLCQQLSTWEQSPILASLLRNTQPLLFEQMISPTLQKVVAEILNESVDESLALFFLKIKAEELVCRLLMELQKRAERQVFALNVHDVANIYKVKNQILDNLNTPPLIKDLAVLANMSPTKLKLLFKQIFGNSIFCYYQELRMKEAARLLAEQNLSVSEVGYRLGFTNLSHFSRVFEEHIGTKPKKYTMTNRI</sequence>
<dbReference type="Gene3D" id="1.10.10.60">
    <property type="entry name" value="Homeodomain-like"/>
    <property type="match status" value="2"/>
</dbReference>
<organism evidence="5 6">
    <name type="scientific">Flexibacter flexilis DSM 6793</name>
    <dbReference type="NCBI Taxonomy" id="927664"/>
    <lineage>
        <taxon>Bacteria</taxon>
        <taxon>Pseudomonadati</taxon>
        <taxon>Bacteroidota</taxon>
        <taxon>Cytophagia</taxon>
        <taxon>Cytophagales</taxon>
        <taxon>Flexibacteraceae</taxon>
        <taxon>Flexibacter</taxon>
    </lineage>
</organism>
<dbReference type="AlphaFoldDB" id="A0A1I1HWI8"/>
<dbReference type="GO" id="GO:0043565">
    <property type="term" value="F:sequence-specific DNA binding"/>
    <property type="evidence" value="ECO:0007669"/>
    <property type="project" value="InterPro"/>
</dbReference>
<evidence type="ECO:0000313" key="6">
    <source>
        <dbReference type="Proteomes" id="UP000199514"/>
    </source>
</evidence>
<accession>A0A1I1HWI8</accession>
<reference evidence="5 6" key="1">
    <citation type="submission" date="2016-10" db="EMBL/GenBank/DDBJ databases">
        <authorList>
            <person name="de Groot N.N."/>
        </authorList>
    </citation>
    <scope>NUCLEOTIDE SEQUENCE [LARGE SCALE GENOMIC DNA]</scope>
    <source>
        <strain evidence="5 6">DSM 6793</strain>
    </source>
</reference>
<dbReference type="InterPro" id="IPR020449">
    <property type="entry name" value="Tscrpt_reg_AraC-type_HTH"/>
</dbReference>
<evidence type="ECO:0000256" key="3">
    <source>
        <dbReference type="ARBA" id="ARBA00023163"/>
    </source>
</evidence>
<proteinExistence type="predicted"/>
<protein>
    <submittedName>
        <fullName evidence="5">AraC-type DNA-binding protein</fullName>
    </submittedName>
</protein>
<evidence type="ECO:0000313" key="5">
    <source>
        <dbReference type="EMBL" id="SFC27942.1"/>
    </source>
</evidence>
<dbReference type="InterPro" id="IPR009057">
    <property type="entry name" value="Homeodomain-like_sf"/>
</dbReference>